<dbReference type="Proteomes" id="UP000299102">
    <property type="component" value="Unassembled WGS sequence"/>
</dbReference>
<comment type="caution">
    <text evidence="1">The sequence shown here is derived from an EMBL/GenBank/DDBJ whole genome shotgun (WGS) entry which is preliminary data.</text>
</comment>
<keyword evidence="2" id="KW-1185">Reference proteome</keyword>
<name>A0A4C1TRD6_EUMVA</name>
<protein>
    <submittedName>
        <fullName evidence="1">Uncharacterized protein</fullName>
    </submittedName>
</protein>
<gene>
    <name evidence="1" type="ORF">EVAR_19340_1</name>
</gene>
<evidence type="ECO:0000313" key="2">
    <source>
        <dbReference type="Proteomes" id="UP000299102"/>
    </source>
</evidence>
<evidence type="ECO:0000313" key="1">
    <source>
        <dbReference type="EMBL" id="GBP16539.1"/>
    </source>
</evidence>
<dbReference type="AlphaFoldDB" id="A0A4C1TRD6"/>
<dbReference type="EMBL" id="BGZK01000080">
    <property type="protein sequence ID" value="GBP16539.1"/>
    <property type="molecule type" value="Genomic_DNA"/>
</dbReference>
<proteinExistence type="predicted"/>
<organism evidence="1 2">
    <name type="scientific">Eumeta variegata</name>
    <name type="common">Bagworm moth</name>
    <name type="synonym">Eumeta japonica</name>
    <dbReference type="NCBI Taxonomy" id="151549"/>
    <lineage>
        <taxon>Eukaryota</taxon>
        <taxon>Metazoa</taxon>
        <taxon>Ecdysozoa</taxon>
        <taxon>Arthropoda</taxon>
        <taxon>Hexapoda</taxon>
        <taxon>Insecta</taxon>
        <taxon>Pterygota</taxon>
        <taxon>Neoptera</taxon>
        <taxon>Endopterygota</taxon>
        <taxon>Lepidoptera</taxon>
        <taxon>Glossata</taxon>
        <taxon>Ditrysia</taxon>
        <taxon>Tineoidea</taxon>
        <taxon>Psychidae</taxon>
        <taxon>Oiketicinae</taxon>
        <taxon>Eumeta</taxon>
    </lineage>
</organism>
<accession>A0A4C1TRD6</accession>
<sequence>MLKKRELWTYKIFMRYPLVVHSSHILCSLLLDDSSSRCKSRKGHETDRLRRRDKVLVLVKMRRSSADHRGGVSTYYLNSGHVSGEFEPRRCHFLDVTRGDKAGGSPRYLLK</sequence>
<reference evidence="1 2" key="1">
    <citation type="journal article" date="2019" name="Commun. Biol.">
        <title>The bagworm genome reveals a unique fibroin gene that provides high tensile strength.</title>
        <authorList>
            <person name="Kono N."/>
            <person name="Nakamura H."/>
            <person name="Ohtoshi R."/>
            <person name="Tomita M."/>
            <person name="Numata K."/>
            <person name="Arakawa K."/>
        </authorList>
    </citation>
    <scope>NUCLEOTIDE SEQUENCE [LARGE SCALE GENOMIC DNA]</scope>
</reference>